<dbReference type="InterPro" id="IPR001163">
    <property type="entry name" value="Sm_dom_euk/arc"/>
</dbReference>
<gene>
    <name evidence="3" type="ORF">CEUSTIGMA_g2524.t1</name>
</gene>
<feature type="region of interest" description="Disordered" evidence="1">
    <location>
        <begin position="198"/>
        <end position="245"/>
    </location>
</feature>
<dbReference type="InterPro" id="IPR039267">
    <property type="entry name" value="Lsm11"/>
</dbReference>
<dbReference type="SMART" id="SM00651">
    <property type="entry name" value="Sm"/>
    <property type="match status" value="1"/>
</dbReference>
<dbReference type="GO" id="GO:0006398">
    <property type="term" value="P:mRNA 3'-end processing by stem-loop binding and cleavage"/>
    <property type="evidence" value="ECO:0007669"/>
    <property type="project" value="TreeGrafter"/>
</dbReference>
<dbReference type="Pfam" id="PF01423">
    <property type="entry name" value="LSM"/>
    <property type="match status" value="1"/>
</dbReference>
<feature type="domain" description="Sm" evidence="2">
    <location>
        <begin position="117"/>
        <end position="335"/>
    </location>
</feature>
<dbReference type="SUPFAM" id="SSF50182">
    <property type="entry name" value="Sm-like ribonucleoproteins"/>
    <property type="match status" value="1"/>
</dbReference>
<protein>
    <recommendedName>
        <fullName evidence="2">Sm domain-containing protein</fullName>
    </recommendedName>
</protein>
<dbReference type="Proteomes" id="UP000232323">
    <property type="component" value="Unassembled WGS sequence"/>
</dbReference>
<dbReference type="PANTHER" id="PTHR21415">
    <property type="entry name" value="U7 SNRNA-ASSOCIATED SM-LIKE PROTEIN LSM11"/>
    <property type="match status" value="1"/>
</dbReference>
<dbReference type="GO" id="GO:0005683">
    <property type="term" value="C:U7 snRNP"/>
    <property type="evidence" value="ECO:0007669"/>
    <property type="project" value="TreeGrafter"/>
</dbReference>
<evidence type="ECO:0000256" key="1">
    <source>
        <dbReference type="SAM" id="MobiDB-lite"/>
    </source>
</evidence>
<dbReference type="STRING" id="1157962.A0A250WX22"/>
<dbReference type="AlphaFoldDB" id="A0A250WX22"/>
<dbReference type="GO" id="GO:0071209">
    <property type="term" value="F:U7 snRNA binding"/>
    <property type="evidence" value="ECO:0007669"/>
    <property type="project" value="InterPro"/>
</dbReference>
<reference evidence="3 4" key="1">
    <citation type="submission" date="2017-08" db="EMBL/GenBank/DDBJ databases">
        <title>Acidophilic green algal genome provides insights into adaptation to an acidic environment.</title>
        <authorList>
            <person name="Hirooka S."/>
            <person name="Hirose Y."/>
            <person name="Kanesaki Y."/>
            <person name="Higuchi S."/>
            <person name="Fujiwara T."/>
            <person name="Onuma R."/>
            <person name="Era A."/>
            <person name="Ohbayashi R."/>
            <person name="Uzuka A."/>
            <person name="Nozaki H."/>
            <person name="Yoshikawa H."/>
            <person name="Miyagishima S.Y."/>
        </authorList>
    </citation>
    <scope>NUCLEOTIDE SEQUENCE [LARGE SCALE GENOMIC DNA]</scope>
    <source>
        <strain evidence="3 4">NIES-2499</strain>
    </source>
</reference>
<proteinExistence type="predicted"/>
<evidence type="ECO:0000313" key="3">
    <source>
        <dbReference type="EMBL" id="GAX75080.1"/>
    </source>
</evidence>
<evidence type="ECO:0000259" key="2">
    <source>
        <dbReference type="SMART" id="SM00651"/>
    </source>
</evidence>
<sequence length="356" mass="39378">MVDSDNRGELDHGTAFTQRPALDFFSEHFDAELALNTPGLVPPDPTAQPLDNVDKCRSILPPEIPESLHNAGPKRMASEASKQKALSFKERASRLADKIQDSCHISLERVTNYVKPGPIKQLLGRWLEAGVRVRVVTRHSRGVRGTATGLLTAYDRYMNVVLKDVEEHYTVRIRVERPRQRSAVHDIMNQQSSLMSLSVKESGQPIPGLGNNVESSCNSSSHVADNSSSHPLSVPSTEPSSSTLHRSNYFSQSAAITGIEKQQQKQQLKNLNSGSRAALVVYRPNLTSADDDPVEPGELGIVAVKQIKHAFCQDHRKRRLAQIFIKGDNIVLISQDSEYDRVQPSQRPRASVGALR</sequence>
<keyword evidence="4" id="KW-1185">Reference proteome</keyword>
<name>A0A250WX22_9CHLO</name>
<evidence type="ECO:0000313" key="4">
    <source>
        <dbReference type="Proteomes" id="UP000232323"/>
    </source>
</evidence>
<dbReference type="PANTHER" id="PTHR21415:SF1">
    <property type="entry name" value="U7 SNRNA-ASSOCIATED SM-LIKE PROTEIN LSM11"/>
    <property type="match status" value="1"/>
</dbReference>
<dbReference type="OrthoDB" id="10002367at2759"/>
<comment type="caution">
    <text evidence="3">The sequence shown here is derived from an EMBL/GenBank/DDBJ whole genome shotgun (WGS) entry which is preliminary data.</text>
</comment>
<organism evidence="3 4">
    <name type="scientific">Chlamydomonas eustigma</name>
    <dbReference type="NCBI Taxonomy" id="1157962"/>
    <lineage>
        <taxon>Eukaryota</taxon>
        <taxon>Viridiplantae</taxon>
        <taxon>Chlorophyta</taxon>
        <taxon>core chlorophytes</taxon>
        <taxon>Chlorophyceae</taxon>
        <taxon>CS clade</taxon>
        <taxon>Chlamydomonadales</taxon>
        <taxon>Chlamydomonadaceae</taxon>
        <taxon>Chlamydomonas</taxon>
    </lineage>
</organism>
<dbReference type="EMBL" id="BEGY01000010">
    <property type="protein sequence ID" value="GAX75080.1"/>
    <property type="molecule type" value="Genomic_DNA"/>
</dbReference>
<dbReference type="Gene3D" id="2.30.30.100">
    <property type="match status" value="1"/>
</dbReference>
<dbReference type="InterPro" id="IPR010920">
    <property type="entry name" value="LSM_dom_sf"/>
</dbReference>
<accession>A0A250WX22</accession>
<feature type="compositionally biased region" description="Polar residues" evidence="1">
    <location>
        <begin position="230"/>
        <end position="245"/>
    </location>
</feature>
<feature type="compositionally biased region" description="Low complexity" evidence="1">
    <location>
        <begin position="215"/>
        <end position="229"/>
    </location>
</feature>